<evidence type="ECO:0000256" key="2">
    <source>
        <dbReference type="SAM" id="MobiDB-lite"/>
    </source>
</evidence>
<keyword evidence="5" id="KW-1185">Reference proteome</keyword>
<reference evidence="5" key="1">
    <citation type="submission" date="2016-11" db="EMBL/GenBank/DDBJ databases">
        <authorList>
            <person name="Varghese N."/>
            <person name="Submissions S."/>
        </authorList>
    </citation>
    <scope>NUCLEOTIDE SEQUENCE [LARGE SCALE GENOMIC DNA]</scope>
    <source>
        <strain evidence="5">DSM 18569</strain>
    </source>
</reference>
<dbReference type="Gene3D" id="3.90.226.10">
    <property type="entry name" value="2-enoyl-CoA Hydratase, Chain A, domain 1"/>
    <property type="match status" value="1"/>
</dbReference>
<dbReference type="GO" id="GO:0008233">
    <property type="term" value="F:peptidase activity"/>
    <property type="evidence" value="ECO:0007669"/>
    <property type="project" value="UniProtKB-KW"/>
</dbReference>
<dbReference type="STRING" id="1121959.SAMN02746009_02457"/>
<organism evidence="4 5">
    <name type="scientific">Hymenobacter psychrotolerans DSM 18569</name>
    <dbReference type="NCBI Taxonomy" id="1121959"/>
    <lineage>
        <taxon>Bacteria</taxon>
        <taxon>Pseudomonadati</taxon>
        <taxon>Bacteroidota</taxon>
        <taxon>Cytophagia</taxon>
        <taxon>Cytophagales</taxon>
        <taxon>Hymenobacteraceae</taxon>
        <taxon>Hymenobacter</taxon>
    </lineage>
</organism>
<keyword evidence="4" id="KW-0378">Hydrolase</keyword>
<protein>
    <submittedName>
        <fullName evidence="4">Serine protease, ClpP class</fullName>
    </submittedName>
</protein>
<dbReference type="InterPro" id="IPR029045">
    <property type="entry name" value="ClpP/crotonase-like_dom_sf"/>
</dbReference>
<dbReference type="SUPFAM" id="SSF52096">
    <property type="entry name" value="ClpP/crotonase"/>
    <property type="match status" value="1"/>
</dbReference>
<dbReference type="PANTHER" id="PTHR42987:SF4">
    <property type="entry name" value="PROTEASE SOHB-RELATED"/>
    <property type="match status" value="1"/>
</dbReference>
<gene>
    <name evidence="4" type="ORF">SAMN02746009_02457</name>
</gene>
<accession>A0A1M6Z8X1</accession>
<feature type="compositionally biased region" description="Basic and acidic residues" evidence="2">
    <location>
        <begin position="419"/>
        <end position="428"/>
    </location>
</feature>
<proteinExistence type="inferred from homology"/>
<feature type="region of interest" description="Disordered" evidence="2">
    <location>
        <begin position="405"/>
        <end position="428"/>
    </location>
</feature>
<name>A0A1M6Z8X1_9BACT</name>
<evidence type="ECO:0000259" key="3">
    <source>
        <dbReference type="Pfam" id="PF01343"/>
    </source>
</evidence>
<evidence type="ECO:0000313" key="5">
    <source>
        <dbReference type="Proteomes" id="UP000183947"/>
    </source>
</evidence>
<feature type="domain" description="Peptidase S49" evidence="3">
    <location>
        <begin position="145"/>
        <end position="293"/>
    </location>
</feature>
<dbReference type="Pfam" id="PF01343">
    <property type="entry name" value="Peptidase_S49"/>
    <property type="match status" value="1"/>
</dbReference>
<keyword evidence="4" id="KW-0645">Protease</keyword>
<dbReference type="EMBL" id="FRAS01000012">
    <property type="protein sequence ID" value="SHL26809.1"/>
    <property type="molecule type" value="Genomic_DNA"/>
</dbReference>
<dbReference type="PANTHER" id="PTHR42987">
    <property type="entry name" value="PEPTIDASE S49"/>
    <property type="match status" value="1"/>
</dbReference>
<evidence type="ECO:0000313" key="4">
    <source>
        <dbReference type="EMBL" id="SHL26809.1"/>
    </source>
</evidence>
<comment type="similarity">
    <text evidence="1">Belongs to the peptidase S49 family.</text>
</comment>
<evidence type="ECO:0000256" key="1">
    <source>
        <dbReference type="ARBA" id="ARBA00008683"/>
    </source>
</evidence>
<dbReference type="Proteomes" id="UP000183947">
    <property type="component" value="Unassembled WGS sequence"/>
</dbReference>
<dbReference type="OrthoDB" id="869112at2"/>
<dbReference type="InterPro" id="IPR002142">
    <property type="entry name" value="Peptidase_S49"/>
</dbReference>
<sequence length="453" mass="46625">MQVNHLLSAILRSPWAIQSETVFGYLPQIAAMLNGGQPATASAPAAPAEEAFVLFAAASGGGRSKAKKYDDAPDGAVAVHQLKGVMMKQDQVGLCTDVPGTASLLRAIQAADRHDNVIAHVLDIDSGGGSVDGTAEFAAGLSALNKPIVAYSDGMIGSAAVWAAVACPEIILNNETCRIGSIGVMASFQDIKPALEKLGVKFHDMVADGSEDKNSEFFAALGGDYKPYKANVLNPLRAVFHDHVKSAIGERLNPKTAEKALKGGMFFASEAKEMGLITAVGSFDYAVQRAIALATGTDAEPTEAGATQANHSNSNTMSFLKRFPAVAALAGLTGAAVTASLVDAANEELDAANIKGAGIVSADALAAFEAATTAHNATTAALAAAGVDSIEALVKQRDEAVAKADEYGNQPGEVPTSAAKEKSDVAESGAVDHNKAIAELDHNKALDNDPRFN</sequence>
<dbReference type="AlphaFoldDB" id="A0A1M6Z8X1"/>
<dbReference type="GO" id="GO:0006508">
    <property type="term" value="P:proteolysis"/>
    <property type="evidence" value="ECO:0007669"/>
    <property type="project" value="UniProtKB-KW"/>
</dbReference>